<keyword evidence="2" id="KW-1185">Reference proteome</keyword>
<evidence type="ECO:0000313" key="1">
    <source>
        <dbReference type="EMBL" id="KZS17292.1"/>
    </source>
</evidence>
<sequence length="41" mass="4793">MCMFGKNLFHKVSHLRLWAPILRIAPKRKRNPTTINGEDTT</sequence>
<organism evidence="1 2">
    <name type="scientific">Daphnia magna</name>
    <dbReference type="NCBI Taxonomy" id="35525"/>
    <lineage>
        <taxon>Eukaryota</taxon>
        <taxon>Metazoa</taxon>
        <taxon>Ecdysozoa</taxon>
        <taxon>Arthropoda</taxon>
        <taxon>Crustacea</taxon>
        <taxon>Branchiopoda</taxon>
        <taxon>Diplostraca</taxon>
        <taxon>Cladocera</taxon>
        <taxon>Anomopoda</taxon>
        <taxon>Daphniidae</taxon>
        <taxon>Daphnia</taxon>
    </lineage>
</organism>
<protein>
    <submittedName>
        <fullName evidence="1">Uncharacterized protein</fullName>
    </submittedName>
</protein>
<reference evidence="1 2" key="1">
    <citation type="submission" date="2016-03" db="EMBL/GenBank/DDBJ databases">
        <title>EvidentialGene: Evidence-directed Construction of Genes on Genomes.</title>
        <authorList>
            <person name="Gilbert D.G."/>
            <person name="Choi J.-H."/>
            <person name="Mockaitis K."/>
            <person name="Colbourne J."/>
            <person name="Pfrender M."/>
        </authorList>
    </citation>
    <scope>NUCLEOTIDE SEQUENCE [LARGE SCALE GENOMIC DNA]</scope>
    <source>
        <strain evidence="1 2">Xinb3</strain>
        <tissue evidence="1">Complete organism</tissue>
    </source>
</reference>
<dbReference type="AlphaFoldDB" id="A0A165A8C0"/>
<gene>
    <name evidence="1" type="ORF">APZ42_016936</name>
</gene>
<evidence type="ECO:0000313" key="2">
    <source>
        <dbReference type="Proteomes" id="UP000076858"/>
    </source>
</evidence>
<dbReference type="EMBL" id="LRGB01000642">
    <property type="protein sequence ID" value="KZS17292.1"/>
    <property type="molecule type" value="Genomic_DNA"/>
</dbReference>
<name>A0A165A8C0_9CRUS</name>
<comment type="caution">
    <text evidence="1">The sequence shown here is derived from an EMBL/GenBank/DDBJ whole genome shotgun (WGS) entry which is preliminary data.</text>
</comment>
<dbReference type="Proteomes" id="UP000076858">
    <property type="component" value="Unassembled WGS sequence"/>
</dbReference>
<proteinExistence type="predicted"/>
<accession>A0A165A8C0</accession>